<evidence type="ECO:0000313" key="2">
    <source>
        <dbReference type="EMBL" id="OIS94268.1"/>
    </source>
</evidence>
<keyword evidence="3" id="KW-1185">Reference proteome</keyword>
<comment type="caution">
    <text evidence="2">The sequence shown here is derived from an EMBL/GenBank/DDBJ whole genome shotgun (WGS) entry which is preliminary data.</text>
</comment>
<dbReference type="RefSeq" id="WP_143132709.1">
    <property type="nucleotide sequence ID" value="NZ_MOEC01000005.1"/>
</dbReference>
<dbReference type="Proteomes" id="UP000182985">
    <property type="component" value="Unassembled WGS sequence"/>
</dbReference>
<protein>
    <submittedName>
        <fullName evidence="2">Uncharacterized protein</fullName>
    </submittedName>
</protein>
<gene>
    <name evidence="2" type="ORF">BLA27_07095</name>
</gene>
<sequence length="174" mass="19737">MKSDVTIYLDGLLLNRGGTVFVVPREVPVDEWKPQPDQPNPSRSDSRLDVRKPIREIDRRLSVDAFAQVSIVRFDYPKGGAFEFRFLPAPNSGLSPEKQGSVLVTTGNTYDYHPQSRKEMFVPQFQVLSILGPDADEGDSRALVSEVKLGYLEERYDCKKFENAISCVVRERNK</sequence>
<reference evidence="2 3" key="1">
    <citation type="submission" date="2016-10" db="EMBL/GenBank/DDBJ databases">
        <title>The Draft Genome Sequence of the Potato Rhizosphere Bacteria Ochrobactrum sp. IPA7.2.</title>
        <authorList>
            <person name="Gogoleva N.E."/>
            <person name="Khlopko Y.A."/>
            <person name="Burygin G.L."/>
            <person name="Plotnikov A.O."/>
        </authorList>
    </citation>
    <scope>NUCLEOTIDE SEQUENCE [LARGE SCALE GENOMIC DNA]</scope>
    <source>
        <strain evidence="2 3">IPA7.2</strain>
    </source>
</reference>
<feature type="region of interest" description="Disordered" evidence="1">
    <location>
        <begin position="30"/>
        <end position="51"/>
    </location>
</feature>
<dbReference type="AlphaFoldDB" id="A0A1J6HMW1"/>
<evidence type="ECO:0000313" key="3">
    <source>
        <dbReference type="Proteomes" id="UP000182985"/>
    </source>
</evidence>
<dbReference type="EMBL" id="MOEC01000005">
    <property type="protein sequence ID" value="OIS94268.1"/>
    <property type="molecule type" value="Genomic_DNA"/>
</dbReference>
<evidence type="ECO:0000256" key="1">
    <source>
        <dbReference type="SAM" id="MobiDB-lite"/>
    </source>
</evidence>
<name>A0A1J6HMW1_9HYPH</name>
<accession>A0A1J6HMW1</accession>
<proteinExistence type="predicted"/>
<dbReference type="OrthoDB" id="8455040at2"/>
<organism evidence="2 3">
    <name type="scientific">Brucella cytisi</name>
    <dbReference type="NCBI Taxonomy" id="407152"/>
    <lineage>
        <taxon>Bacteria</taxon>
        <taxon>Pseudomonadati</taxon>
        <taxon>Pseudomonadota</taxon>
        <taxon>Alphaproteobacteria</taxon>
        <taxon>Hyphomicrobiales</taxon>
        <taxon>Brucellaceae</taxon>
        <taxon>Brucella/Ochrobactrum group</taxon>
        <taxon>Brucella</taxon>
    </lineage>
</organism>